<reference evidence="9" key="2">
    <citation type="submission" date="2025-08" db="UniProtKB">
        <authorList>
            <consortium name="Ensembl"/>
        </authorList>
    </citation>
    <scope>IDENTIFICATION</scope>
</reference>
<evidence type="ECO:0000256" key="5">
    <source>
        <dbReference type="SAM" id="Coils"/>
    </source>
</evidence>
<proteinExistence type="inferred from homology"/>
<evidence type="ECO:0000256" key="1">
    <source>
        <dbReference type="ARBA" id="ARBA00007411"/>
    </source>
</evidence>
<gene>
    <name evidence="9" type="primary">eef1db</name>
</gene>
<feature type="compositionally biased region" description="Basic residues" evidence="6">
    <location>
        <begin position="62"/>
        <end position="73"/>
    </location>
</feature>
<keyword evidence="3 4" id="KW-0648">Protein biosynthesis</keyword>
<feature type="compositionally biased region" description="Low complexity" evidence="6">
    <location>
        <begin position="177"/>
        <end position="187"/>
    </location>
</feature>
<dbReference type="PANTHER" id="PTHR11595:SF86">
    <property type="entry name" value="ELONGATION FACTOR 1-DELTA ISOFORM X1"/>
    <property type="match status" value="1"/>
</dbReference>
<evidence type="ECO:0000259" key="7">
    <source>
        <dbReference type="SMART" id="SM00888"/>
    </source>
</evidence>
<accession>A0A8C7W5D7</accession>
<dbReference type="RefSeq" id="XP_021455259.2">
    <property type="nucleotide sequence ID" value="XM_021599584.2"/>
</dbReference>
<evidence type="ECO:0000313" key="9">
    <source>
        <dbReference type="Ensembl" id="ENSOMYP00000070292.2"/>
    </source>
</evidence>
<dbReference type="OrthoDB" id="331763at2759"/>
<keyword evidence="5" id="KW-0175">Coiled coil</keyword>
<comment type="similarity">
    <text evidence="1 4">Belongs to the EF-1-beta/EF-1-delta family.</text>
</comment>
<dbReference type="GO" id="GO:0005829">
    <property type="term" value="C:cytosol"/>
    <property type="evidence" value="ECO:0007669"/>
    <property type="project" value="TreeGrafter"/>
</dbReference>
<evidence type="ECO:0000256" key="3">
    <source>
        <dbReference type="ARBA" id="ARBA00022917"/>
    </source>
</evidence>
<feature type="region of interest" description="Disordered" evidence="6">
    <location>
        <begin position="163"/>
        <end position="199"/>
    </location>
</feature>
<dbReference type="KEGG" id="omy:110521750"/>
<feature type="compositionally biased region" description="Acidic residues" evidence="6">
    <location>
        <begin position="620"/>
        <end position="641"/>
    </location>
</feature>
<feature type="compositionally biased region" description="Low complexity" evidence="6">
    <location>
        <begin position="593"/>
        <end position="604"/>
    </location>
</feature>
<feature type="compositionally biased region" description="Polar residues" evidence="6">
    <location>
        <begin position="293"/>
        <end position="302"/>
    </location>
</feature>
<feature type="region of interest" description="Disordered" evidence="6">
    <location>
        <begin position="528"/>
        <end position="551"/>
    </location>
</feature>
<dbReference type="InterPro" id="IPR049720">
    <property type="entry name" value="EF1B_bsu/dsu"/>
</dbReference>
<sequence>MMPQRNPLCSAMDQSDPDLPSRRCQVDCTTEVAVEGGQRNGGGAASSSPESSSVNGDGNGKRSGKRRRRRKRSAQPDNRPATVAMMTPLPPPPPGQEKGEEPQLCQKGSSCTSPDPAPDSPGAVLLGLRSECGSVWFDRNVYEQAESLYQCWLAHSANGSMTRPIGSPPTLTTDNHPTSSQPSLSPSPQAPNHPSNHPPIVAKEHCIVAEPLQPAAPEFLALPANSPSTPATPDEGYLSLAQTPQAASTSPLTPAPGQPVNGLPRLPVELLRDVWLEKPLYDRAEAAFYQSLYGNNRSPTGNNLGGGASTSRTNPNAPSTSRGSGDHPQSLVEEEEEEEEEEVVEEEAVVSQGKLEVFHALRTIQEEEEPADVAEEEGGAMSMGGVCYFLHPDSERVWLDQRRYEAAESRFYSYRQIVPAESTVADREEGARGQEDAVVSATLLPQPSSVACTGPLRDNTMSSAVDYFVQEKIWFDKPRYDDAERHFYECINSTSHPAQELGANTILQDIARARENIQKSLAGLKNSLLPSRGFDQPQKPHPSAANGAGDQGELITRIKSLELENSSLNQVVEDLRLALSKLECRVAVLEKSPSPAAAPVSAAPCTNGTSVQQQKTSPPVEDEDDDDDMDLFGSDEEEDAEAERLKEQRLKEYAEKKAKKPTLIAKSSILLDVKPWDDETDMAKLEECVRSVVADGLLWGQSKLVPVGYGIRKLQIQCVVEDDKVGTDLLEEEITKFEDFVQSVDVAAFNKI</sequence>
<dbReference type="SMART" id="SM01182">
    <property type="entry name" value="EF-1_beta_acid"/>
    <property type="match status" value="1"/>
</dbReference>
<feature type="compositionally biased region" description="Acidic residues" evidence="6">
    <location>
        <begin position="332"/>
        <end position="348"/>
    </location>
</feature>
<feature type="compositionally biased region" description="Polar residues" evidence="6">
    <location>
        <begin position="606"/>
        <end position="617"/>
    </location>
</feature>
<dbReference type="FunFam" id="3.30.70.60:FF:000001">
    <property type="entry name" value="Elongation factor 1-beta 1 like"/>
    <property type="match status" value="1"/>
</dbReference>
<protein>
    <submittedName>
        <fullName evidence="9">Eukaryotic translation elongation factor 1 delta b (guanine nucleotide exchange protein)</fullName>
    </submittedName>
</protein>
<dbReference type="Pfam" id="PF00736">
    <property type="entry name" value="EF1_GNE"/>
    <property type="match status" value="1"/>
</dbReference>
<dbReference type="PROSITE" id="PS00824">
    <property type="entry name" value="EF1BD_1"/>
    <property type="match status" value="1"/>
</dbReference>
<dbReference type="InterPro" id="IPR001326">
    <property type="entry name" value="Transl_elong_EF1B_B/D_CS"/>
</dbReference>
<evidence type="ECO:0000256" key="4">
    <source>
        <dbReference type="RuleBase" id="RU003791"/>
    </source>
</evidence>
<dbReference type="InterPro" id="IPR014038">
    <property type="entry name" value="EF1B_bsu/dsu_GNE"/>
</dbReference>
<dbReference type="PROSITE" id="PS00825">
    <property type="entry name" value="EF1BD_2"/>
    <property type="match status" value="1"/>
</dbReference>
<dbReference type="PANTHER" id="PTHR11595">
    <property type="entry name" value="EF-HAND AND COILED-COIL DOMAIN-CONTAINING FAMILY MEMBER"/>
    <property type="match status" value="1"/>
</dbReference>
<feature type="region of interest" description="Disordered" evidence="6">
    <location>
        <begin position="293"/>
        <end position="350"/>
    </location>
</feature>
<dbReference type="InterPro" id="IPR014717">
    <property type="entry name" value="Transl_elong_EF1B/ribsomal_bS6"/>
</dbReference>
<reference evidence="9" key="3">
    <citation type="submission" date="2025-09" db="UniProtKB">
        <authorList>
            <consortium name="Ensembl"/>
        </authorList>
    </citation>
    <scope>IDENTIFICATION</scope>
</reference>
<feature type="coiled-coil region" evidence="5">
    <location>
        <begin position="558"/>
        <end position="592"/>
    </location>
</feature>
<evidence type="ECO:0000256" key="6">
    <source>
        <dbReference type="SAM" id="MobiDB-lite"/>
    </source>
</evidence>
<dbReference type="CTD" id="560745"/>
<keyword evidence="10" id="KW-1185">Reference proteome</keyword>
<dbReference type="InterPro" id="IPR036219">
    <property type="entry name" value="eEF-1beta-like_sf"/>
</dbReference>
<reference evidence="9" key="1">
    <citation type="submission" date="2020-07" db="EMBL/GenBank/DDBJ databases">
        <title>A long reads based de novo assembly of the rainbow trout Arlee double haploid line genome.</title>
        <authorList>
            <person name="Gao G."/>
            <person name="Palti Y."/>
        </authorList>
    </citation>
    <scope>NUCLEOTIDE SEQUENCE [LARGE SCALE GENOMIC DNA]</scope>
</reference>
<feature type="compositionally biased region" description="Polar residues" evidence="6">
    <location>
        <begin position="309"/>
        <end position="323"/>
    </location>
</feature>
<dbReference type="Ensembl" id="ENSOMYT00000076529.2">
    <property type="protein sequence ID" value="ENSOMYP00000070292.2"/>
    <property type="gene ID" value="ENSOMYG00000032556.2"/>
</dbReference>
<feature type="region of interest" description="Disordered" evidence="6">
    <location>
        <begin position="593"/>
        <end position="644"/>
    </location>
</feature>
<name>A0A8C7W5D7_ONCMY</name>
<dbReference type="Pfam" id="PF10587">
    <property type="entry name" value="EF-1_beta_acid"/>
    <property type="match status" value="1"/>
</dbReference>
<dbReference type="GeneTree" id="ENSGT00950000183014"/>
<dbReference type="SMART" id="SM00888">
    <property type="entry name" value="EF1_GNE"/>
    <property type="match status" value="1"/>
</dbReference>
<dbReference type="GO" id="GO:0005853">
    <property type="term" value="C:eukaryotic translation elongation factor 1 complex"/>
    <property type="evidence" value="ECO:0007669"/>
    <property type="project" value="InterPro"/>
</dbReference>
<dbReference type="GO" id="GO:0003746">
    <property type="term" value="F:translation elongation factor activity"/>
    <property type="evidence" value="ECO:0007669"/>
    <property type="project" value="UniProtKB-KW"/>
</dbReference>
<feature type="region of interest" description="Disordered" evidence="6">
    <location>
        <begin position="1"/>
        <end position="122"/>
    </location>
</feature>
<organism evidence="9 10">
    <name type="scientific">Oncorhynchus mykiss</name>
    <name type="common">Rainbow trout</name>
    <name type="synonym">Salmo gairdneri</name>
    <dbReference type="NCBI Taxonomy" id="8022"/>
    <lineage>
        <taxon>Eukaryota</taxon>
        <taxon>Metazoa</taxon>
        <taxon>Chordata</taxon>
        <taxon>Craniata</taxon>
        <taxon>Vertebrata</taxon>
        <taxon>Euteleostomi</taxon>
        <taxon>Actinopterygii</taxon>
        <taxon>Neopterygii</taxon>
        <taxon>Teleostei</taxon>
        <taxon>Protacanthopterygii</taxon>
        <taxon>Salmoniformes</taxon>
        <taxon>Salmonidae</taxon>
        <taxon>Salmoninae</taxon>
        <taxon>Oncorhynchus</taxon>
    </lineage>
</organism>
<dbReference type="Gene3D" id="3.30.70.60">
    <property type="match status" value="1"/>
</dbReference>
<evidence type="ECO:0000256" key="2">
    <source>
        <dbReference type="ARBA" id="ARBA00022768"/>
    </source>
</evidence>
<evidence type="ECO:0000259" key="8">
    <source>
        <dbReference type="SMART" id="SM01182"/>
    </source>
</evidence>
<dbReference type="GeneID" id="110521750"/>
<dbReference type="InterPro" id="IPR018940">
    <property type="entry name" value="EF-1_beta_acid_region_euk"/>
</dbReference>
<dbReference type="GO" id="GO:0005085">
    <property type="term" value="F:guanyl-nucleotide exchange factor activity"/>
    <property type="evidence" value="ECO:0007669"/>
    <property type="project" value="TreeGrafter"/>
</dbReference>
<feature type="domain" description="Elongation factor 1 beta central acidic region eukaryote" evidence="8">
    <location>
        <begin position="631"/>
        <end position="657"/>
    </location>
</feature>
<keyword evidence="2 4" id="KW-0251">Elongation factor</keyword>
<dbReference type="AlphaFoldDB" id="A0A8C7W5D7"/>
<dbReference type="SUPFAM" id="SSF54984">
    <property type="entry name" value="eEF-1beta-like"/>
    <property type="match status" value="1"/>
</dbReference>
<dbReference type="Proteomes" id="UP000694395">
    <property type="component" value="Chromosome 30"/>
</dbReference>
<feature type="compositionally biased region" description="Low complexity" evidence="6">
    <location>
        <begin position="45"/>
        <end position="56"/>
    </location>
</feature>
<dbReference type="CDD" id="cd00292">
    <property type="entry name" value="EF1B"/>
    <property type="match status" value="1"/>
</dbReference>
<feature type="domain" description="Translation elongation factor EF1B beta/delta subunit guanine nucleotide exchange" evidence="7">
    <location>
        <begin position="666"/>
        <end position="752"/>
    </location>
</feature>
<evidence type="ECO:0000313" key="10">
    <source>
        <dbReference type="Proteomes" id="UP000694395"/>
    </source>
</evidence>